<evidence type="ECO:0000259" key="2">
    <source>
        <dbReference type="Pfam" id="PF01705"/>
    </source>
</evidence>
<evidence type="ECO:0000256" key="1">
    <source>
        <dbReference type="SAM" id="Phobius"/>
    </source>
</evidence>
<keyword evidence="1" id="KW-1133">Transmembrane helix</keyword>
<dbReference type="InterPro" id="IPR002619">
    <property type="entry name" value="CX"/>
</dbReference>
<dbReference type="AlphaFoldDB" id="A0A8S1HA01"/>
<keyword evidence="1" id="KW-0472">Membrane</keyword>
<dbReference type="EMBL" id="CAJGYM010000035">
    <property type="protein sequence ID" value="CAD6193416.1"/>
    <property type="molecule type" value="Genomic_DNA"/>
</dbReference>
<dbReference type="Pfam" id="PF01705">
    <property type="entry name" value="CX"/>
    <property type="match status" value="1"/>
</dbReference>
<proteinExistence type="predicted"/>
<organism evidence="3 4">
    <name type="scientific">Caenorhabditis auriculariae</name>
    <dbReference type="NCBI Taxonomy" id="2777116"/>
    <lineage>
        <taxon>Eukaryota</taxon>
        <taxon>Metazoa</taxon>
        <taxon>Ecdysozoa</taxon>
        <taxon>Nematoda</taxon>
        <taxon>Chromadorea</taxon>
        <taxon>Rhabditida</taxon>
        <taxon>Rhabditina</taxon>
        <taxon>Rhabditomorpha</taxon>
        <taxon>Rhabditoidea</taxon>
        <taxon>Rhabditidae</taxon>
        <taxon>Peloderinae</taxon>
        <taxon>Caenorhabditis</taxon>
    </lineage>
</organism>
<dbReference type="PANTHER" id="PTHR47520:SF11">
    <property type="entry name" value="CX DOMAIN-CONTAINING PROTEIN"/>
    <property type="match status" value="1"/>
</dbReference>
<keyword evidence="4" id="KW-1185">Reference proteome</keyword>
<evidence type="ECO:0000313" key="4">
    <source>
        <dbReference type="Proteomes" id="UP000835052"/>
    </source>
</evidence>
<dbReference type="PANTHER" id="PTHR47520">
    <property type="entry name" value="CX DOMAIN-CONTAINING PROTEIN-RELATED"/>
    <property type="match status" value="1"/>
</dbReference>
<reference evidence="3" key="1">
    <citation type="submission" date="2020-10" db="EMBL/GenBank/DDBJ databases">
        <authorList>
            <person name="Kikuchi T."/>
        </authorList>
    </citation>
    <scope>NUCLEOTIDE SEQUENCE</scope>
    <source>
        <strain evidence="3">NKZ352</strain>
    </source>
</reference>
<protein>
    <recommendedName>
        <fullName evidence="2">CX domain-containing protein</fullName>
    </recommendedName>
</protein>
<sequence>MSSKKQVQMEKRELHFLSDVGMLQRSRQGLLIHSLDLAMLLLAALIQFHVLVASDDENSFVRRYHRRNYYWARYYNPPRTTEESTLICDYNLTLETLYPKVVYADMQAADMMTFECSVGTSCCGLDCCQSNLFTFLTLGVFTVVLTGAVFFYRGGDVMEGVRRESESVPTALSAMASSAQNAFVSS</sequence>
<gene>
    <name evidence="3" type="ORF">CAUJ_LOCUS9335</name>
</gene>
<accession>A0A8S1HA01</accession>
<feature type="transmembrane region" description="Helical" evidence="1">
    <location>
        <begin position="30"/>
        <end position="52"/>
    </location>
</feature>
<feature type="transmembrane region" description="Helical" evidence="1">
    <location>
        <begin position="132"/>
        <end position="152"/>
    </location>
</feature>
<dbReference type="Proteomes" id="UP000835052">
    <property type="component" value="Unassembled WGS sequence"/>
</dbReference>
<comment type="caution">
    <text evidence="3">The sequence shown here is derived from an EMBL/GenBank/DDBJ whole genome shotgun (WGS) entry which is preliminary data.</text>
</comment>
<name>A0A8S1HA01_9PELO</name>
<keyword evidence="1" id="KW-0812">Transmembrane</keyword>
<evidence type="ECO:0000313" key="3">
    <source>
        <dbReference type="EMBL" id="CAD6193416.1"/>
    </source>
</evidence>
<feature type="domain" description="CX" evidence="2">
    <location>
        <begin position="69"/>
        <end position="129"/>
    </location>
</feature>